<keyword evidence="2 6" id="KW-0812">Transmembrane</keyword>
<feature type="transmembrane region" description="Helical" evidence="6">
    <location>
        <begin position="132"/>
        <end position="151"/>
    </location>
</feature>
<feature type="transmembrane region" description="Helical" evidence="6">
    <location>
        <begin position="105"/>
        <end position="125"/>
    </location>
</feature>
<comment type="subcellular location">
    <subcellularLocation>
        <location evidence="1">Membrane</location>
        <topology evidence="1">Multi-pass membrane protein</topology>
    </subcellularLocation>
</comment>
<evidence type="ECO:0000256" key="6">
    <source>
        <dbReference type="SAM" id="Phobius"/>
    </source>
</evidence>
<evidence type="ECO:0000256" key="4">
    <source>
        <dbReference type="ARBA" id="ARBA00023136"/>
    </source>
</evidence>
<feature type="transmembrane region" description="Helical" evidence="6">
    <location>
        <begin position="38"/>
        <end position="64"/>
    </location>
</feature>
<evidence type="ECO:0000256" key="1">
    <source>
        <dbReference type="ARBA" id="ARBA00004141"/>
    </source>
</evidence>
<keyword evidence="3 6" id="KW-1133">Transmembrane helix</keyword>
<feature type="transmembrane region" description="Helical" evidence="6">
    <location>
        <begin position="348"/>
        <end position="369"/>
    </location>
</feature>
<dbReference type="EMBL" id="LASV01000388">
    <property type="protein sequence ID" value="KKA19040.1"/>
    <property type="molecule type" value="Genomic_DNA"/>
</dbReference>
<sequence length="517" mass="56373">MTDRETVLAEKPREESPDQKGEDVFSETNNSYLMGWRLYLTTIGLLFCIYLVNLETTIVSTSLVTITNNLHGFDRTSWVVTGYLITSTGMLLVTKKNGVIICRAFQGIGAAGAYSVSILIFYEMLPKSKLPLYGVFVSSSITLGFSTGPLLGGALDDYSNWRWVFYINLPIGGVAIFLLMIALPVSFGSNTTKQQQQHRLSRTNLLQIDLVGAVLLLASSLPLITVPNEVNVRFRWSDRATIALLVISGIAWIAFLVWEHFITAAERRPAPIFPTRFLVHRPWMGMLLTTFLVGFPSNVVVVSLPQRFQVVTETSALSAGVRLLAYSCMSAVAVGVANIASKKGQIPFIYFLILGSILHTIGVALLSTLPKNNNYFPAAGYVYEILAGAGVGTTFGILLLATPFVVEPKDLAVATGAIIQFRFLGGAIGLGIASNVLNGMLKSRLHDVLSPEQLQTLLQNTAIIRTLGVEQQKTIQSVFAQSYNVQFRIMIGFAAAQLPAAALLWRRGATQLTAVEN</sequence>
<protein>
    <submittedName>
        <fullName evidence="7">Efflux pump antibiotic resistance protein</fullName>
    </submittedName>
</protein>
<organism evidence="7 8">
    <name type="scientific">Rasamsonia emersonii (strain ATCC 16479 / CBS 393.64 / IMI 116815)</name>
    <dbReference type="NCBI Taxonomy" id="1408163"/>
    <lineage>
        <taxon>Eukaryota</taxon>
        <taxon>Fungi</taxon>
        <taxon>Dikarya</taxon>
        <taxon>Ascomycota</taxon>
        <taxon>Pezizomycotina</taxon>
        <taxon>Eurotiomycetes</taxon>
        <taxon>Eurotiomycetidae</taxon>
        <taxon>Eurotiales</taxon>
        <taxon>Trichocomaceae</taxon>
        <taxon>Rasamsonia</taxon>
    </lineage>
</organism>
<feature type="transmembrane region" description="Helical" evidence="6">
    <location>
        <begin position="76"/>
        <end position="93"/>
    </location>
</feature>
<dbReference type="OrthoDB" id="440553at2759"/>
<name>A0A0F4YLN9_RASE3</name>
<feature type="transmembrane region" description="Helical" evidence="6">
    <location>
        <begin position="413"/>
        <end position="433"/>
    </location>
</feature>
<feature type="transmembrane region" description="Helical" evidence="6">
    <location>
        <begin position="323"/>
        <end position="341"/>
    </location>
</feature>
<evidence type="ECO:0000256" key="5">
    <source>
        <dbReference type="SAM" id="MobiDB-lite"/>
    </source>
</evidence>
<dbReference type="GO" id="GO:0005886">
    <property type="term" value="C:plasma membrane"/>
    <property type="evidence" value="ECO:0007669"/>
    <property type="project" value="TreeGrafter"/>
</dbReference>
<evidence type="ECO:0000313" key="8">
    <source>
        <dbReference type="Proteomes" id="UP000053958"/>
    </source>
</evidence>
<comment type="caution">
    <text evidence="7">The sequence shown here is derived from an EMBL/GenBank/DDBJ whole genome shotgun (WGS) entry which is preliminary data.</text>
</comment>
<keyword evidence="8" id="KW-1185">Reference proteome</keyword>
<evidence type="ECO:0000256" key="3">
    <source>
        <dbReference type="ARBA" id="ARBA00022989"/>
    </source>
</evidence>
<evidence type="ECO:0000313" key="7">
    <source>
        <dbReference type="EMBL" id="KKA19040.1"/>
    </source>
</evidence>
<keyword evidence="4 6" id="KW-0472">Membrane</keyword>
<dbReference type="GO" id="GO:0022857">
    <property type="term" value="F:transmembrane transporter activity"/>
    <property type="evidence" value="ECO:0007669"/>
    <property type="project" value="InterPro"/>
</dbReference>
<feature type="transmembrane region" description="Helical" evidence="6">
    <location>
        <begin position="163"/>
        <end position="187"/>
    </location>
</feature>
<feature type="transmembrane region" description="Helical" evidence="6">
    <location>
        <begin position="283"/>
        <end position="303"/>
    </location>
</feature>
<dbReference type="Gene3D" id="1.20.1250.20">
    <property type="entry name" value="MFS general substrate transporter like domains"/>
    <property type="match status" value="1"/>
</dbReference>
<feature type="transmembrane region" description="Helical" evidence="6">
    <location>
        <begin position="240"/>
        <end position="262"/>
    </location>
</feature>
<dbReference type="Pfam" id="PF07690">
    <property type="entry name" value="MFS_1"/>
    <property type="match status" value="1"/>
</dbReference>
<reference evidence="7 8" key="1">
    <citation type="submission" date="2015-04" db="EMBL/GenBank/DDBJ databases">
        <authorList>
            <person name="Heijne W.H."/>
            <person name="Fedorova N.D."/>
            <person name="Nierman W.C."/>
            <person name="Vollebregt A.W."/>
            <person name="Zhao Z."/>
            <person name="Wu L."/>
            <person name="Kumar M."/>
            <person name="Stam H."/>
            <person name="van den Berg M.A."/>
            <person name="Pel H.J."/>
        </authorList>
    </citation>
    <scope>NUCLEOTIDE SEQUENCE [LARGE SCALE GENOMIC DNA]</scope>
    <source>
        <strain evidence="7 8">CBS 393.64</strain>
    </source>
</reference>
<feature type="transmembrane region" description="Helical" evidence="6">
    <location>
        <begin position="381"/>
        <end position="401"/>
    </location>
</feature>
<dbReference type="InterPro" id="IPR036259">
    <property type="entry name" value="MFS_trans_sf"/>
</dbReference>
<dbReference type="InterPro" id="IPR011701">
    <property type="entry name" value="MFS"/>
</dbReference>
<proteinExistence type="predicted"/>
<dbReference type="Proteomes" id="UP000053958">
    <property type="component" value="Unassembled WGS sequence"/>
</dbReference>
<dbReference type="AlphaFoldDB" id="A0A0F4YLN9"/>
<gene>
    <name evidence="7" type="ORF">T310_6990</name>
</gene>
<dbReference type="SUPFAM" id="SSF103473">
    <property type="entry name" value="MFS general substrate transporter"/>
    <property type="match status" value="1"/>
</dbReference>
<dbReference type="PANTHER" id="PTHR23501">
    <property type="entry name" value="MAJOR FACILITATOR SUPERFAMILY"/>
    <property type="match status" value="1"/>
</dbReference>
<feature type="region of interest" description="Disordered" evidence="5">
    <location>
        <begin position="1"/>
        <end position="23"/>
    </location>
</feature>
<feature type="transmembrane region" description="Helical" evidence="6">
    <location>
        <begin position="208"/>
        <end position="228"/>
    </location>
</feature>
<dbReference type="RefSeq" id="XP_013325652.1">
    <property type="nucleotide sequence ID" value="XM_013470198.1"/>
</dbReference>
<evidence type="ECO:0000256" key="2">
    <source>
        <dbReference type="ARBA" id="ARBA00022692"/>
    </source>
</evidence>
<dbReference type="GeneID" id="25319267"/>
<accession>A0A0F4YLN9</accession>
<dbReference type="PANTHER" id="PTHR23501:SF43">
    <property type="entry name" value="MULTIDRUG TRANSPORTER, PUTATIVE (AFU_ORTHOLOGUE AFUA_6G03040)-RELATED"/>
    <property type="match status" value="1"/>
</dbReference>